<dbReference type="InterPro" id="IPR018333">
    <property type="entry name" value="Squalene_cyclase"/>
</dbReference>
<dbReference type="PANTHER" id="PTHR11764:SF82">
    <property type="entry name" value="TERPENE CYCLASE_MUTASE FAMILY MEMBER"/>
    <property type="match status" value="1"/>
</dbReference>
<dbReference type="NCBIfam" id="TIGR01787">
    <property type="entry name" value="squalene_cyclas"/>
    <property type="match status" value="1"/>
</dbReference>
<keyword evidence="1" id="KW-0677">Repeat</keyword>
<dbReference type="PANTHER" id="PTHR11764">
    <property type="entry name" value="TERPENE CYCLASE/MUTASE FAMILY MEMBER"/>
    <property type="match status" value="1"/>
</dbReference>
<evidence type="ECO:0000313" key="5">
    <source>
        <dbReference type="EMBL" id="KAK4211868.1"/>
    </source>
</evidence>
<dbReference type="GO" id="GO:0016866">
    <property type="term" value="F:intramolecular transferase activity"/>
    <property type="evidence" value="ECO:0007669"/>
    <property type="project" value="InterPro"/>
</dbReference>
<reference evidence="5" key="2">
    <citation type="submission" date="2023-05" db="EMBL/GenBank/DDBJ databases">
        <authorList>
            <consortium name="Lawrence Berkeley National Laboratory"/>
            <person name="Steindorff A."/>
            <person name="Hensen N."/>
            <person name="Bonometti L."/>
            <person name="Westerberg I."/>
            <person name="Brannstrom I.O."/>
            <person name="Guillou S."/>
            <person name="Cros-Aarteil S."/>
            <person name="Calhoun S."/>
            <person name="Haridas S."/>
            <person name="Kuo A."/>
            <person name="Mondo S."/>
            <person name="Pangilinan J."/>
            <person name="Riley R."/>
            <person name="Labutti K."/>
            <person name="Andreopoulos B."/>
            <person name="Lipzen A."/>
            <person name="Chen C."/>
            <person name="Yanf M."/>
            <person name="Daum C."/>
            <person name="Ng V."/>
            <person name="Clum A."/>
            <person name="Ohm R."/>
            <person name="Martin F."/>
            <person name="Silar P."/>
            <person name="Natvig D."/>
            <person name="Lalanne C."/>
            <person name="Gautier V."/>
            <person name="Ament-Velasquez S.L."/>
            <person name="Kruys A."/>
            <person name="Hutchinson M.I."/>
            <person name="Powell A.J."/>
            <person name="Barry K."/>
            <person name="Miller A.N."/>
            <person name="Grigoriev I.V."/>
            <person name="Debuchy R."/>
            <person name="Gladieux P."/>
            <person name="Thoren M.H."/>
            <person name="Johannesson H."/>
        </authorList>
    </citation>
    <scope>NUCLEOTIDE SEQUENCE</scope>
    <source>
        <strain evidence="5">PSN293</strain>
    </source>
</reference>
<dbReference type="InterPro" id="IPR008930">
    <property type="entry name" value="Terpenoid_cyclase/PrenylTrfase"/>
</dbReference>
<sequence>MDTITEDRKQTMPLKHQTERAIRLATEHAKLLVHPDGHWAGPLLSDTTFTTQYIFTLLSLNQPISEADRKSFIRFFLSAQEEDGSWALAPKYPYGGSLSVTVETYMALKMMGFSPSHPIMEKARTWILEHGGIEKVRNTTRVFLAMFGILSWSSIPQLPPELIFLPTWSPLSIFRTGMWARTIIVPLLVLRAYEPVYPLPRTVSSSEVPFYLDELWCTSSTPGSANLQPRILPYTKPSIPLLLSNPISFLFQLLDLLLLYMFNPVLSRLPARRLAIEACIRYMMDRQDPEGPYGGFTICLCLYLQCLALEGHVPCSSRQLRTGLEALRSNVREWPDVDMSGSGRSDHLEKVHGQGAKKIIRGQRGKYLQGSTSPIWDTLLMARGLMACHYRPQPGQDLPAIASDSLKGRDGGCATRKGRSRKKDDKIDELVRNALDFIRSKEIRDQDIGDWQVYRPHLQPGSYSFEYVNRWFPDVDDTAVAVLAFLEAQDRHEWARILRAAKWCLGMQNGDGGWAAFDSSDGTKWLWNSILFSDMDCMCDSSCPDVTGRCLEMFGLLRKRMRERAGAMIRNEPPILGKQTGEEEMDEDHETSIKRREEETVFEKEIDAACQKGINYLQKQQAPFGGFWARWGINYLYGTSNALCGLFYFGDIPHVQEMISKGVAWIESVQNPDDGGWGEQDDSFVDPARAGKGESTPSQTAWAIMALLRYVPPTRGSVVRGVRYLIETQVVCTDQPSMGRSLGAESREREIQRLKGEGKGVENGTWEQETYTGVGHPNQVCFGYDMYRHYFPMIALGRYLMALNREGGNLEHDGQ</sequence>
<dbReference type="GO" id="GO:0016104">
    <property type="term" value="P:triterpenoid biosynthetic process"/>
    <property type="evidence" value="ECO:0007669"/>
    <property type="project" value="InterPro"/>
</dbReference>
<reference evidence="5" key="1">
    <citation type="journal article" date="2023" name="Mol. Phylogenet. Evol.">
        <title>Genome-scale phylogeny and comparative genomics of the fungal order Sordariales.</title>
        <authorList>
            <person name="Hensen N."/>
            <person name="Bonometti L."/>
            <person name="Westerberg I."/>
            <person name="Brannstrom I.O."/>
            <person name="Guillou S."/>
            <person name="Cros-Aarteil S."/>
            <person name="Calhoun S."/>
            <person name="Haridas S."/>
            <person name="Kuo A."/>
            <person name="Mondo S."/>
            <person name="Pangilinan J."/>
            <person name="Riley R."/>
            <person name="LaButti K."/>
            <person name="Andreopoulos B."/>
            <person name="Lipzen A."/>
            <person name="Chen C."/>
            <person name="Yan M."/>
            <person name="Daum C."/>
            <person name="Ng V."/>
            <person name="Clum A."/>
            <person name="Steindorff A."/>
            <person name="Ohm R.A."/>
            <person name="Martin F."/>
            <person name="Silar P."/>
            <person name="Natvig D.O."/>
            <person name="Lalanne C."/>
            <person name="Gautier V."/>
            <person name="Ament-Velasquez S.L."/>
            <person name="Kruys A."/>
            <person name="Hutchinson M.I."/>
            <person name="Powell A.J."/>
            <person name="Barry K."/>
            <person name="Miller A.N."/>
            <person name="Grigoriev I.V."/>
            <person name="Debuchy R."/>
            <person name="Gladieux P."/>
            <person name="Hiltunen Thoren M."/>
            <person name="Johannesson H."/>
        </authorList>
    </citation>
    <scope>NUCLEOTIDE SEQUENCE</scope>
    <source>
        <strain evidence="5">PSN293</strain>
    </source>
</reference>
<feature type="domain" description="Squalene cyclase C-terminal" evidence="3">
    <location>
        <begin position="606"/>
        <end position="729"/>
    </location>
</feature>
<evidence type="ECO:0000259" key="4">
    <source>
        <dbReference type="Pfam" id="PF13249"/>
    </source>
</evidence>
<dbReference type="Gene3D" id="1.50.10.20">
    <property type="match status" value="2"/>
</dbReference>
<feature type="domain" description="Squalene cyclase C-terminal" evidence="3">
    <location>
        <begin position="427"/>
        <end position="561"/>
    </location>
</feature>
<feature type="domain" description="Squalene cyclase C-terminal" evidence="3">
    <location>
        <begin position="745"/>
        <end position="800"/>
    </location>
</feature>
<comment type="caution">
    <text evidence="5">The sequence shown here is derived from an EMBL/GenBank/DDBJ whole genome shotgun (WGS) entry which is preliminary data.</text>
</comment>
<keyword evidence="2" id="KW-0413">Isomerase</keyword>
<dbReference type="GO" id="GO:0005811">
    <property type="term" value="C:lipid droplet"/>
    <property type="evidence" value="ECO:0007669"/>
    <property type="project" value="InterPro"/>
</dbReference>
<dbReference type="Pfam" id="PF13249">
    <property type="entry name" value="SQHop_cyclase_N"/>
    <property type="match status" value="1"/>
</dbReference>
<dbReference type="InterPro" id="IPR032697">
    <property type="entry name" value="SQ_cyclase_N"/>
</dbReference>
<name>A0AAN7B5Q4_9PEZI</name>
<organism evidence="5 6">
    <name type="scientific">Rhypophila decipiens</name>
    <dbReference type="NCBI Taxonomy" id="261697"/>
    <lineage>
        <taxon>Eukaryota</taxon>
        <taxon>Fungi</taxon>
        <taxon>Dikarya</taxon>
        <taxon>Ascomycota</taxon>
        <taxon>Pezizomycotina</taxon>
        <taxon>Sordariomycetes</taxon>
        <taxon>Sordariomycetidae</taxon>
        <taxon>Sordariales</taxon>
        <taxon>Naviculisporaceae</taxon>
        <taxon>Rhypophila</taxon>
    </lineage>
</organism>
<dbReference type="SUPFAM" id="SSF48239">
    <property type="entry name" value="Terpenoid cyclases/Protein prenyltransferases"/>
    <property type="match status" value="2"/>
</dbReference>
<evidence type="ECO:0000313" key="6">
    <source>
        <dbReference type="Proteomes" id="UP001301769"/>
    </source>
</evidence>
<dbReference type="SFLD" id="SFLDG01016">
    <property type="entry name" value="Prenyltransferase_Like_2"/>
    <property type="match status" value="1"/>
</dbReference>
<evidence type="ECO:0000256" key="1">
    <source>
        <dbReference type="ARBA" id="ARBA00022737"/>
    </source>
</evidence>
<dbReference type="EMBL" id="MU858139">
    <property type="protein sequence ID" value="KAK4211868.1"/>
    <property type="molecule type" value="Genomic_DNA"/>
</dbReference>
<keyword evidence="6" id="KW-1185">Reference proteome</keyword>
<dbReference type="Pfam" id="PF13243">
    <property type="entry name" value="SQHop_cyclase_C"/>
    <property type="match status" value="3"/>
</dbReference>
<dbReference type="Proteomes" id="UP001301769">
    <property type="component" value="Unassembled WGS sequence"/>
</dbReference>
<dbReference type="InterPro" id="IPR032696">
    <property type="entry name" value="SQ_cyclase_C"/>
</dbReference>
<proteinExistence type="inferred from homology"/>
<evidence type="ECO:0000259" key="3">
    <source>
        <dbReference type="Pfam" id="PF13243"/>
    </source>
</evidence>
<dbReference type="EC" id="5.4.99.-" evidence="2"/>
<dbReference type="AlphaFoldDB" id="A0AAN7B5Q4"/>
<protein>
    <recommendedName>
        <fullName evidence="2">Terpene cyclase/mutase family member</fullName>
        <ecNumber evidence="2">5.4.99.-</ecNumber>
    </recommendedName>
</protein>
<comment type="similarity">
    <text evidence="2">Belongs to the terpene cyclase/mutase family.</text>
</comment>
<evidence type="ECO:0000256" key="2">
    <source>
        <dbReference type="RuleBase" id="RU362003"/>
    </source>
</evidence>
<feature type="domain" description="Squalene cyclase N-terminal" evidence="4">
    <location>
        <begin position="23"/>
        <end position="329"/>
    </location>
</feature>
<gene>
    <name evidence="5" type="ORF">QBC37DRAFT_474161</name>
</gene>
<accession>A0AAN7B5Q4</accession>